<protein>
    <submittedName>
        <fullName evidence="2">Uncharacterized protein</fullName>
    </submittedName>
</protein>
<feature type="region of interest" description="Disordered" evidence="1">
    <location>
        <begin position="82"/>
        <end position="148"/>
    </location>
</feature>
<reference evidence="2 3" key="1">
    <citation type="submission" date="2019-10" db="EMBL/GenBank/DDBJ databases">
        <authorList>
            <person name="Karimi E."/>
        </authorList>
    </citation>
    <scope>NUCLEOTIDE SEQUENCE [LARGE SCALE GENOMIC DNA]</scope>
    <source>
        <strain evidence="2">Aeromonas sp. 8C</strain>
    </source>
</reference>
<dbReference type="EMBL" id="CABWLC010000020">
    <property type="protein sequence ID" value="VXA89016.1"/>
    <property type="molecule type" value="Genomic_DNA"/>
</dbReference>
<evidence type="ECO:0000256" key="1">
    <source>
        <dbReference type="SAM" id="MobiDB-lite"/>
    </source>
</evidence>
<accession>A0A653LBT3</accession>
<name>A0A653LBT3_AERVE</name>
<sequence>MRQEGVTDIDLLQGIALDQTADTEAGTVLLALHQIEPVTIAGITDRRPLLDILLRLLQGANAPIADVAIKVAVIEQLKDEGGIGGDHFAQDQAGGGNHGKGSQTESEGQRVPRHSRAGKPVAPSAMKKGPRWPLMRWDKRAQAASNPA</sequence>
<proteinExistence type="predicted"/>
<gene>
    <name evidence="2" type="ORF">AERO8C_70645</name>
</gene>
<organism evidence="2 3">
    <name type="scientific">Aeromonas veronii</name>
    <dbReference type="NCBI Taxonomy" id="654"/>
    <lineage>
        <taxon>Bacteria</taxon>
        <taxon>Pseudomonadati</taxon>
        <taxon>Pseudomonadota</taxon>
        <taxon>Gammaproteobacteria</taxon>
        <taxon>Aeromonadales</taxon>
        <taxon>Aeromonadaceae</taxon>
        <taxon>Aeromonas</taxon>
    </lineage>
</organism>
<evidence type="ECO:0000313" key="2">
    <source>
        <dbReference type="EMBL" id="VXA89016.1"/>
    </source>
</evidence>
<dbReference type="AlphaFoldDB" id="A0A653LBT3"/>
<evidence type="ECO:0000313" key="3">
    <source>
        <dbReference type="Proteomes" id="UP000439123"/>
    </source>
</evidence>
<dbReference type="Proteomes" id="UP000439123">
    <property type="component" value="Unassembled WGS sequence"/>
</dbReference>